<accession>A0A200PMY3</accession>
<feature type="repeat" description="PPR" evidence="2">
    <location>
        <begin position="195"/>
        <end position="229"/>
    </location>
</feature>
<evidence type="ECO:0000256" key="2">
    <source>
        <dbReference type="PROSITE-ProRule" id="PRU00708"/>
    </source>
</evidence>
<protein>
    <submittedName>
        <fullName evidence="3">Pentatricopeptide repeat</fullName>
    </submittedName>
</protein>
<dbReference type="EMBL" id="MVGT01004414">
    <property type="protein sequence ID" value="OUZ99560.1"/>
    <property type="molecule type" value="Genomic_DNA"/>
</dbReference>
<dbReference type="GO" id="GO:0009451">
    <property type="term" value="P:RNA modification"/>
    <property type="evidence" value="ECO:0007669"/>
    <property type="project" value="InterPro"/>
</dbReference>
<feature type="repeat" description="PPR" evidence="2">
    <location>
        <begin position="87"/>
        <end position="121"/>
    </location>
</feature>
<dbReference type="InterPro" id="IPR011990">
    <property type="entry name" value="TPR-like_helical_dom_sf"/>
</dbReference>
<dbReference type="FunFam" id="1.25.40.10:FF:000090">
    <property type="entry name" value="Pentatricopeptide repeat-containing protein, chloroplastic"/>
    <property type="match status" value="1"/>
</dbReference>
<dbReference type="Gene3D" id="1.25.40.10">
    <property type="entry name" value="Tetratricopeptide repeat domain"/>
    <property type="match status" value="5"/>
</dbReference>
<dbReference type="NCBIfam" id="TIGR00756">
    <property type="entry name" value="PPR"/>
    <property type="match status" value="4"/>
</dbReference>
<dbReference type="OMA" id="KNSGEWE"/>
<gene>
    <name evidence="3" type="ORF">BVC80_1523g19</name>
</gene>
<dbReference type="Pfam" id="PF13041">
    <property type="entry name" value="PPR_2"/>
    <property type="match status" value="1"/>
</dbReference>
<keyword evidence="1" id="KW-0677">Repeat</keyword>
<feature type="repeat" description="PPR" evidence="2">
    <location>
        <begin position="293"/>
        <end position="327"/>
    </location>
</feature>
<feature type="repeat" description="PPR" evidence="2">
    <location>
        <begin position="394"/>
        <end position="428"/>
    </location>
</feature>
<dbReference type="PROSITE" id="PS51375">
    <property type="entry name" value="PPR"/>
    <property type="match status" value="5"/>
</dbReference>
<dbReference type="PANTHER" id="PTHR24015:SF548">
    <property type="entry name" value="OS08G0340900 PROTEIN"/>
    <property type="match status" value="1"/>
</dbReference>
<evidence type="ECO:0000256" key="1">
    <source>
        <dbReference type="ARBA" id="ARBA00022737"/>
    </source>
</evidence>
<dbReference type="PANTHER" id="PTHR24015">
    <property type="entry name" value="OS07G0578800 PROTEIN-RELATED"/>
    <property type="match status" value="1"/>
</dbReference>
<dbReference type="InterPro" id="IPR002885">
    <property type="entry name" value="PPR_rpt"/>
</dbReference>
<dbReference type="Pfam" id="PF20431">
    <property type="entry name" value="E_motif"/>
    <property type="match status" value="1"/>
</dbReference>
<dbReference type="AlphaFoldDB" id="A0A200PMY3"/>
<evidence type="ECO:0000313" key="3">
    <source>
        <dbReference type="EMBL" id="OUZ99560.1"/>
    </source>
</evidence>
<sequence>MPTTSSSSSSSSILEWIPTTVGFLLTKYPRGRSLNMGRSIHAFLLKQPDSSWWARDVYVQNHLLIFYGKCKKMKWAQKLFDEMPKRNTVTWSSLISAYDQCGKSERALEIFSLMVSDEDSSGPSSSPPNQFTYNSAITACAKQEHLIKGMQIHSHALRRGYVSHLMVSNVLISLYMACGIATEAQLIFQEIPEPDQVSWNSLVSGLSQNGFSQAAFQTFQRMREWGFEITSFALSAFAACLEDERDGKKLHGLATKINLNAEDFTGCAIIRMYSEFRNMDDAVRAFEELSSKDVASWNSLIEGYAESDNGETGLQVFYDFMKSELEPDEITMTAIMSICTSLVMLDYGKQVHALSVKTGLNRRIRVENSLLDMYSKCGSLEDGIKAFRFIEKKTLVSWTAIIGGLGNHGKAVEAKELFEEMKREGLKPNKVTYTCILSACRHAGQLDLGLAVFNSMEIEPESEHLKCMVHMLAGGGRFQEAEEFIQRSPAEHRDLLWLTFLVACKNSGEWERGVNVAEKIKARLPAESFTSVLLSNVFAAAERWEEVAKLREEMRKRGKKKEPGCSWIQVDNMVQVFGMQQQKM</sequence>
<proteinExistence type="predicted"/>
<dbReference type="GO" id="GO:0003723">
    <property type="term" value="F:RNA binding"/>
    <property type="evidence" value="ECO:0007669"/>
    <property type="project" value="InterPro"/>
</dbReference>
<dbReference type="Proteomes" id="UP000195402">
    <property type="component" value="Unassembled WGS sequence"/>
</dbReference>
<dbReference type="InterPro" id="IPR046848">
    <property type="entry name" value="E_motif"/>
</dbReference>
<reference evidence="3 4" key="1">
    <citation type="journal article" date="2017" name="Mol. Plant">
        <title>The Genome of Medicinal Plant Macleaya cordata Provides New Insights into Benzylisoquinoline Alkaloids Metabolism.</title>
        <authorList>
            <person name="Liu X."/>
            <person name="Liu Y."/>
            <person name="Huang P."/>
            <person name="Ma Y."/>
            <person name="Qing Z."/>
            <person name="Tang Q."/>
            <person name="Cao H."/>
            <person name="Cheng P."/>
            <person name="Zheng Y."/>
            <person name="Yuan Z."/>
            <person name="Zhou Y."/>
            <person name="Liu J."/>
            <person name="Tang Z."/>
            <person name="Zhuo Y."/>
            <person name="Zhang Y."/>
            <person name="Yu L."/>
            <person name="Huang J."/>
            <person name="Yang P."/>
            <person name="Peng Q."/>
            <person name="Zhang J."/>
            <person name="Jiang W."/>
            <person name="Zhang Z."/>
            <person name="Lin K."/>
            <person name="Ro D.K."/>
            <person name="Chen X."/>
            <person name="Xiong X."/>
            <person name="Shang Y."/>
            <person name="Huang S."/>
            <person name="Zeng J."/>
        </authorList>
    </citation>
    <scope>NUCLEOTIDE SEQUENCE [LARGE SCALE GENOMIC DNA]</scope>
    <source>
        <strain evidence="4">cv. BLH2017</strain>
        <tissue evidence="3">Root</tissue>
    </source>
</reference>
<dbReference type="OrthoDB" id="185373at2759"/>
<dbReference type="InParanoid" id="A0A200PMY3"/>
<organism evidence="3 4">
    <name type="scientific">Macleaya cordata</name>
    <name type="common">Five-seeded plume-poppy</name>
    <name type="synonym">Bocconia cordata</name>
    <dbReference type="NCBI Taxonomy" id="56857"/>
    <lineage>
        <taxon>Eukaryota</taxon>
        <taxon>Viridiplantae</taxon>
        <taxon>Streptophyta</taxon>
        <taxon>Embryophyta</taxon>
        <taxon>Tracheophyta</taxon>
        <taxon>Spermatophyta</taxon>
        <taxon>Magnoliopsida</taxon>
        <taxon>Ranunculales</taxon>
        <taxon>Papaveraceae</taxon>
        <taxon>Papaveroideae</taxon>
        <taxon>Macleaya</taxon>
    </lineage>
</organism>
<evidence type="ECO:0000313" key="4">
    <source>
        <dbReference type="Proteomes" id="UP000195402"/>
    </source>
</evidence>
<dbReference type="InterPro" id="IPR046960">
    <property type="entry name" value="PPR_At4g14850-like_plant"/>
</dbReference>
<comment type="caution">
    <text evidence="3">The sequence shown here is derived from an EMBL/GenBank/DDBJ whole genome shotgun (WGS) entry which is preliminary data.</text>
</comment>
<feature type="repeat" description="PPR" evidence="2">
    <location>
        <begin position="129"/>
        <end position="163"/>
    </location>
</feature>
<name>A0A200PMY3_MACCD</name>
<keyword evidence="4" id="KW-1185">Reference proteome</keyword>
<dbReference type="Pfam" id="PF01535">
    <property type="entry name" value="PPR"/>
    <property type="match status" value="6"/>
</dbReference>